<protein>
    <submittedName>
        <fullName evidence="2">Uncharacterized protein</fullName>
    </submittedName>
</protein>
<keyword evidence="3" id="KW-1185">Reference proteome</keyword>
<proteinExistence type="predicted"/>
<comment type="caution">
    <text evidence="2">The sequence shown here is derived from an EMBL/GenBank/DDBJ whole genome shotgun (WGS) entry which is preliminary data.</text>
</comment>
<gene>
    <name evidence="2" type="ORF">B0I36DRAFT_353214</name>
</gene>
<dbReference type="RefSeq" id="XP_046008595.1">
    <property type="nucleotide sequence ID" value="XM_046157188.1"/>
</dbReference>
<dbReference type="GeneID" id="70186734"/>
<evidence type="ECO:0000313" key="2">
    <source>
        <dbReference type="EMBL" id="KAH7025047.1"/>
    </source>
</evidence>
<feature type="chain" id="PRO_5040361054" evidence="1">
    <location>
        <begin position="27"/>
        <end position="270"/>
    </location>
</feature>
<sequence>MSAWPRGSRVLAVLATSTQLLEETASVDTHCSVGEEALEHLQIGIVEQRAQLGQFHRPLMDRHNGGTGVLSTAFKLQIEMIRSNGGLCPQDVFPCPAEGLPARVVPVDPPSPCCLSLERKRLLPGRLGYNMPPLRKNLVASAPASLGIVALLAFEGKTAQMLNLVTISRRHHKKTDRTGGQGDELVPSLPWLPLLLLLLIAVVPAEEAGFWGGLTGAGEASPPASLAGEQFPQSIADMPFTTVAVPAVLWPCNWPGDNTDMRQRQPGGNR</sequence>
<organism evidence="2 3">
    <name type="scientific">Microdochium trichocladiopsis</name>
    <dbReference type="NCBI Taxonomy" id="1682393"/>
    <lineage>
        <taxon>Eukaryota</taxon>
        <taxon>Fungi</taxon>
        <taxon>Dikarya</taxon>
        <taxon>Ascomycota</taxon>
        <taxon>Pezizomycotina</taxon>
        <taxon>Sordariomycetes</taxon>
        <taxon>Xylariomycetidae</taxon>
        <taxon>Xylariales</taxon>
        <taxon>Microdochiaceae</taxon>
        <taxon>Microdochium</taxon>
    </lineage>
</organism>
<dbReference type="EMBL" id="JAGTJQ010000009">
    <property type="protein sequence ID" value="KAH7025047.1"/>
    <property type="molecule type" value="Genomic_DNA"/>
</dbReference>
<name>A0A9P9BLM0_9PEZI</name>
<dbReference type="Proteomes" id="UP000756346">
    <property type="component" value="Unassembled WGS sequence"/>
</dbReference>
<evidence type="ECO:0000256" key="1">
    <source>
        <dbReference type="SAM" id="SignalP"/>
    </source>
</evidence>
<feature type="signal peptide" evidence="1">
    <location>
        <begin position="1"/>
        <end position="26"/>
    </location>
</feature>
<keyword evidence="1" id="KW-0732">Signal</keyword>
<reference evidence="2" key="1">
    <citation type="journal article" date="2021" name="Nat. Commun.">
        <title>Genetic determinants of endophytism in the Arabidopsis root mycobiome.</title>
        <authorList>
            <person name="Mesny F."/>
            <person name="Miyauchi S."/>
            <person name="Thiergart T."/>
            <person name="Pickel B."/>
            <person name="Atanasova L."/>
            <person name="Karlsson M."/>
            <person name="Huettel B."/>
            <person name="Barry K.W."/>
            <person name="Haridas S."/>
            <person name="Chen C."/>
            <person name="Bauer D."/>
            <person name="Andreopoulos W."/>
            <person name="Pangilinan J."/>
            <person name="LaButti K."/>
            <person name="Riley R."/>
            <person name="Lipzen A."/>
            <person name="Clum A."/>
            <person name="Drula E."/>
            <person name="Henrissat B."/>
            <person name="Kohler A."/>
            <person name="Grigoriev I.V."/>
            <person name="Martin F.M."/>
            <person name="Hacquard S."/>
        </authorList>
    </citation>
    <scope>NUCLEOTIDE SEQUENCE</scope>
    <source>
        <strain evidence="2">MPI-CAGE-CH-0230</strain>
    </source>
</reference>
<dbReference type="AlphaFoldDB" id="A0A9P9BLM0"/>
<evidence type="ECO:0000313" key="3">
    <source>
        <dbReference type="Proteomes" id="UP000756346"/>
    </source>
</evidence>
<accession>A0A9P9BLM0</accession>